<comment type="similarity">
    <text evidence="1">Belongs to the PRORSD1 family.</text>
</comment>
<dbReference type="GO" id="GO:0004812">
    <property type="term" value="F:aminoacyl-tRNA ligase activity"/>
    <property type="evidence" value="ECO:0007669"/>
    <property type="project" value="UniProtKB-KW"/>
</dbReference>
<dbReference type="PANTHER" id="PTHR31423">
    <property type="entry name" value="YBAK DOMAIN-CONTAINING PROTEIN"/>
    <property type="match status" value="1"/>
</dbReference>
<dbReference type="Proteomes" id="UP000516696">
    <property type="component" value="Chromosome"/>
</dbReference>
<reference evidence="5 8" key="2">
    <citation type="submission" date="2020-03" db="EMBL/GenBank/DDBJ databases">
        <title>Characterization of ganglioside-mimicking enterococci.</title>
        <authorList>
            <person name="Patry R.T."/>
            <person name="Nothaft H."/>
            <person name="Bridger R."/>
            <person name="Shajahan A."/>
            <person name="Huynh S."/>
            <person name="Sanchez S."/>
            <person name="Azadi P."/>
            <person name="Cooper K."/>
            <person name="Miller W.G."/>
            <person name="Parker C.T."/>
            <person name="Wells L."/>
            <person name="Szymanski C.M."/>
        </authorList>
    </citation>
    <scope>NUCLEOTIDE SEQUENCE [LARGE SCALE GENOMIC DNA]</scope>
    <source>
        <strain evidence="5 8">EGM181</strain>
    </source>
</reference>
<dbReference type="GO" id="GO:0006412">
    <property type="term" value="P:translation"/>
    <property type="evidence" value="ECO:0007669"/>
    <property type="project" value="UniProtKB-KW"/>
</dbReference>
<evidence type="ECO:0000313" key="7">
    <source>
        <dbReference type="Proteomes" id="UP000254807"/>
    </source>
</evidence>
<dbReference type="AlphaFoldDB" id="A0A366U5W3"/>
<protein>
    <submittedName>
        <fullName evidence="4 6">Prolyl-tRNA synthetase associated domain-containing protein</fullName>
    </submittedName>
</protein>
<organism evidence="4 9">
    <name type="scientific">Enterococcus gallinarum</name>
    <dbReference type="NCBI Taxonomy" id="1353"/>
    <lineage>
        <taxon>Bacteria</taxon>
        <taxon>Bacillati</taxon>
        <taxon>Bacillota</taxon>
        <taxon>Bacilli</taxon>
        <taxon>Lactobacillales</taxon>
        <taxon>Enterococcaceae</taxon>
        <taxon>Enterococcus</taxon>
    </lineage>
</organism>
<keyword evidence="2" id="KW-0648">Protein biosynthesis</keyword>
<dbReference type="SUPFAM" id="SSF55826">
    <property type="entry name" value="YbaK/ProRS associated domain"/>
    <property type="match status" value="1"/>
</dbReference>
<dbReference type="PANTHER" id="PTHR31423:SF3">
    <property type="entry name" value="PROLYL-TRNA SYNTHETASE ASSOCIATED DOMAIN-CONTAINING PROTEIN 1-RELATED"/>
    <property type="match status" value="1"/>
</dbReference>
<sequence length="163" mass="18555">MDPFESVAARLTDLNISFEVIEHPPASTTAEADSFIAGIDGVRTKSMFLTNKKKTAYYLLIMDDQKRLDLNLLKEITGESRVKLASPDLLWKKMHLPPGVVSIFGLLNNPERDIQIFFEREITKKPRMSFHPNTNTKTIFLATKDVFNFLTVNGFSYQIIDIS</sequence>
<dbReference type="Proteomes" id="UP001183682">
    <property type="component" value="Unassembled WGS sequence"/>
</dbReference>
<evidence type="ECO:0000256" key="1">
    <source>
        <dbReference type="ARBA" id="ARBA00010201"/>
    </source>
</evidence>
<evidence type="ECO:0000259" key="3">
    <source>
        <dbReference type="Pfam" id="PF04073"/>
    </source>
</evidence>
<evidence type="ECO:0000313" key="9">
    <source>
        <dbReference type="Proteomes" id="UP001183682"/>
    </source>
</evidence>
<feature type="domain" description="YbaK/aminoacyl-tRNA synthetase-associated" evidence="3">
    <location>
        <begin position="23"/>
        <end position="147"/>
    </location>
</feature>
<evidence type="ECO:0000256" key="2">
    <source>
        <dbReference type="ARBA" id="ARBA00022917"/>
    </source>
</evidence>
<dbReference type="CDD" id="cd04335">
    <property type="entry name" value="PrdX_deacylase"/>
    <property type="match status" value="1"/>
</dbReference>
<dbReference type="InterPro" id="IPR036754">
    <property type="entry name" value="YbaK/aa-tRNA-synt-asso_dom_sf"/>
</dbReference>
<dbReference type="InterPro" id="IPR040285">
    <property type="entry name" value="ProX/PRXD1"/>
</dbReference>
<dbReference type="OrthoDB" id="9798587at2"/>
<dbReference type="Proteomes" id="UP000254807">
    <property type="component" value="Unassembled WGS sequence"/>
</dbReference>
<accession>A0A366U5W3</accession>
<reference evidence="6 7" key="1">
    <citation type="submission" date="2018-06" db="EMBL/GenBank/DDBJ databases">
        <authorList>
            <consortium name="Pathogen Informatics"/>
            <person name="Doyle S."/>
        </authorList>
    </citation>
    <scope>NUCLEOTIDE SEQUENCE [LARGE SCALE GENOMIC DNA]</scope>
    <source>
        <strain evidence="6 7">NCTC12360</strain>
    </source>
</reference>
<dbReference type="EMBL" id="CP050485">
    <property type="protein sequence ID" value="QOG27270.1"/>
    <property type="molecule type" value="Genomic_DNA"/>
</dbReference>
<name>A0A366U5W3_ENTGA</name>
<keyword evidence="6" id="KW-0436">Ligase</keyword>
<dbReference type="InterPro" id="IPR007214">
    <property type="entry name" value="YbaK/aa-tRNA-synth-assoc-dom"/>
</dbReference>
<proteinExistence type="inferred from homology"/>
<dbReference type="Gene3D" id="3.90.960.10">
    <property type="entry name" value="YbaK/aminoacyl-tRNA synthetase-associated domain"/>
    <property type="match status" value="1"/>
</dbReference>
<reference evidence="4" key="3">
    <citation type="submission" date="2023-03" db="EMBL/GenBank/DDBJ databases">
        <authorList>
            <person name="Shen W."/>
            <person name="Cai J."/>
        </authorList>
    </citation>
    <scope>NUCLEOTIDE SEQUENCE</scope>
    <source>
        <strain evidence="4">K69-2</strain>
    </source>
</reference>
<dbReference type="GO" id="GO:0002161">
    <property type="term" value="F:aminoacyl-tRNA deacylase activity"/>
    <property type="evidence" value="ECO:0007669"/>
    <property type="project" value="InterPro"/>
</dbReference>
<dbReference type="Pfam" id="PF04073">
    <property type="entry name" value="tRNA_edit"/>
    <property type="match status" value="1"/>
</dbReference>
<keyword evidence="6" id="KW-0030">Aminoacyl-tRNA synthetase</keyword>
<dbReference type="RefSeq" id="WP_060814174.1">
    <property type="nucleotide sequence ID" value="NZ_CAKODH010000004.1"/>
</dbReference>
<keyword evidence="7" id="KW-1185">Reference proteome</keyword>
<dbReference type="EMBL" id="UFYW01000001">
    <property type="protein sequence ID" value="STD82604.1"/>
    <property type="molecule type" value="Genomic_DNA"/>
</dbReference>
<dbReference type="EMBL" id="JARPZN010000002">
    <property type="protein sequence ID" value="MDT2689293.1"/>
    <property type="molecule type" value="Genomic_DNA"/>
</dbReference>
<gene>
    <name evidence="6" type="primary">proX_2</name>
    <name evidence="5" type="ORF">EGM181_08430</name>
    <name evidence="6" type="ORF">NCTC12360_01036</name>
    <name evidence="4" type="ORF">P7E30_03600</name>
</gene>
<evidence type="ECO:0000313" key="8">
    <source>
        <dbReference type="Proteomes" id="UP000516696"/>
    </source>
</evidence>
<evidence type="ECO:0000313" key="4">
    <source>
        <dbReference type="EMBL" id="MDT2689293.1"/>
    </source>
</evidence>
<evidence type="ECO:0000313" key="5">
    <source>
        <dbReference type="EMBL" id="QOG27270.1"/>
    </source>
</evidence>
<evidence type="ECO:0000313" key="6">
    <source>
        <dbReference type="EMBL" id="STD82604.1"/>
    </source>
</evidence>